<gene>
    <name evidence="2" type="ORF">MAR_009047</name>
</gene>
<protein>
    <submittedName>
        <fullName evidence="2">Uncharacterized protein</fullName>
    </submittedName>
</protein>
<proteinExistence type="predicted"/>
<evidence type="ECO:0000313" key="2">
    <source>
        <dbReference type="EMBL" id="WAR02489.1"/>
    </source>
</evidence>
<sequence>MEVEPTCIVTMESIVVETTSVGANVTVIGSPGSYPPQNGYNQYPPPTAYNQPGSQYPPPPAYNQPAVYNEPSSQPPAFGQAAPGYSQAEYPPPSAFNAVPPNNHEK</sequence>
<accession>A0ABY7DZX1</accession>
<keyword evidence="3" id="KW-1185">Reference proteome</keyword>
<evidence type="ECO:0000256" key="1">
    <source>
        <dbReference type="SAM" id="MobiDB-lite"/>
    </source>
</evidence>
<feature type="region of interest" description="Disordered" evidence="1">
    <location>
        <begin position="29"/>
        <end position="106"/>
    </location>
</feature>
<dbReference type="EMBL" id="CP111015">
    <property type="protein sequence ID" value="WAR02489.1"/>
    <property type="molecule type" value="Genomic_DNA"/>
</dbReference>
<name>A0ABY7DZX1_MYAAR</name>
<organism evidence="2 3">
    <name type="scientific">Mya arenaria</name>
    <name type="common">Soft-shell clam</name>
    <dbReference type="NCBI Taxonomy" id="6604"/>
    <lineage>
        <taxon>Eukaryota</taxon>
        <taxon>Metazoa</taxon>
        <taxon>Spiralia</taxon>
        <taxon>Lophotrochozoa</taxon>
        <taxon>Mollusca</taxon>
        <taxon>Bivalvia</taxon>
        <taxon>Autobranchia</taxon>
        <taxon>Heteroconchia</taxon>
        <taxon>Euheterodonta</taxon>
        <taxon>Imparidentia</taxon>
        <taxon>Neoheterodontei</taxon>
        <taxon>Myida</taxon>
        <taxon>Myoidea</taxon>
        <taxon>Myidae</taxon>
        <taxon>Mya</taxon>
    </lineage>
</organism>
<reference evidence="2" key="1">
    <citation type="submission" date="2022-11" db="EMBL/GenBank/DDBJ databases">
        <title>Centuries of genome instability and evolution in soft-shell clam transmissible cancer (bioRxiv).</title>
        <authorList>
            <person name="Hart S.F.M."/>
            <person name="Yonemitsu M.A."/>
            <person name="Giersch R.M."/>
            <person name="Beal B.F."/>
            <person name="Arriagada G."/>
            <person name="Davis B.W."/>
            <person name="Ostrander E.A."/>
            <person name="Goff S.P."/>
            <person name="Metzger M.J."/>
        </authorList>
    </citation>
    <scope>NUCLEOTIDE SEQUENCE</scope>
    <source>
        <strain evidence="2">MELC-2E11</strain>
        <tissue evidence="2">Siphon/mantle</tissue>
    </source>
</reference>
<evidence type="ECO:0000313" key="3">
    <source>
        <dbReference type="Proteomes" id="UP001164746"/>
    </source>
</evidence>
<dbReference type="Proteomes" id="UP001164746">
    <property type="component" value="Chromosome 4"/>
</dbReference>